<dbReference type="InterPro" id="IPR029903">
    <property type="entry name" value="RmlD-like-bd"/>
</dbReference>
<dbReference type="PANTHER" id="PTHR10491:SF4">
    <property type="entry name" value="METHIONINE ADENOSYLTRANSFERASE 2 SUBUNIT BETA"/>
    <property type="match status" value="1"/>
</dbReference>
<dbReference type="GO" id="GO:0019305">
    <property type="term" value="P:dTDP-rhamnose biosynthetic process"/>
    <property type="evidence" value="ECO:0007669"/>
    <property type="project" value="UniProtKB-UniPathway"/>
</dbReference>
<dbReference type="GO" id="GO:0008831">
    <property type="term" value="F:dTDP-4-dehydrorhamnose reductase activity"/>
    <property type="evidence" value="ECO:0007669"/>
    <property type="project" value="UniProtKB-EC"/>
</dbReference>
<evidence type="ECO:0000256" key="5">
    <source>
        <dbReference type="ARBA" id="ARBA00048200"/>
    </source>
</evidence>
<protein>
    <recommendedName>
        <fullName evidence="4 6">dTDP-4-dehydrorhamnose reductase</fullName>
        <ecNumber evidence="3 6">1.1.1.133</ecNumber>
    </recommendedName>
</protein>
<sequence>MRVLVTGSRGQVGSAVVAALADHAEVVAVGHATLDLTNANAVRACVRETKPALIVNAAAYTAVDKAEQDAATAEAVNAIAPGILAEEAQRLGAALIHYSTDYVFDGTKSSPYREDDPTNPLGVYGRTKLAGEQAIVASGCVHVILRTSWVYGPTGGNFLLTMLKLAATRPELRVVDDQIGAPTSSLLLARVTREIIERMRSEPGTLTARMGVFHTTARGSVSWCGFARRIFKRWSELSPEPFTAPKVIPIPASEYPTPARRPANSRLAGDKLAAAYGVRLESWEDGLEEVLRTLASR</sequence>
<accession>A0A6M4H1D6</accession>
<dbReference type="InterPro" id="IPR036291">
    <property type="entry name" value="NAD(P)-bd_dom_sf"/>
</dbReference>
<dbReference type="KEGG" id="upl:DSM104440_00062"/>
<dbReference type="Gene3D" id="3.90.25.10">
    <property type="entry name" value="UDP-galactose 4-epimerase, domain 1"/>
    <property type="match status" value="1"/>
</dbReference>
<dbReference type="UniPathway" id="UPA00124"/>
<dbReference type="GO" id="GO:0005829">
    <property type="term" value="C:cytosol"/>
    <property type="evidence" value="ECO:0007669"/>
    <property type="project" value="TreeGrafter"/>
</dbReference>
<reference evidence="8 9" key="1">
    <citation type="submission" date="2020-04" db="EMBL/GenBank/DDBJ databases">
        <title>Usitatibacter rugosus gen. nov., sp. nov. and Usitatibacter palustris sp. nov., novel members of Usitatibacteraceae fam. nov. within the order Nitrosomonadales isolated from soil.</title>
        <authorList>
            <person name="Huber K.J."/>
            <person name="Neumann-Schaal M."/>
            <person name="Geppert A."/>
            <person name="Luckner M."/>
            <person name="Wanner G."/>
            <person name="Overmann J."/>
        </authorList>
    </citation>
    <scope>NUCLEOTIDE SEQUENCE [LARGE SCALE GENOMIC DNA]</scope>
    <source>
        <strain evidence="8 9">Swamp67</strain>
    </source>
</reference>
<comment type="function">
    <text evidence="6">Catalyzes the reduction of dTDP-6-deoxy-L-lyxo-4-hexulose to yield dTDP-L-rhamnose.</text>
</comment>
<dbReference type="FunCoup" id="A0A6M4H1D6">
    <property type="interactions" value="489"/>
</dbReference>
<evidence type="ECO:0000256" key="1">
    <source>
        <dbReference type="ARBA" id="ARBA00004781"/>
    </source>
</evidence>
<evidence type="ECO:0000259" key="7">
    <source>
        <dbReference type="Pfam" id="PF04321"/>
    </source>
</evidence>
<dbReference type="NCBIfam" id="TIGR01214">
    <property type="entry name" value="rmlD"/>
    <property type="match status" value="1"/>
</dbReference>
<dbReference type="Pfam" id="PF04321">
    <property type="entry name" value="RmlD_sub_bind"/>
    <property type="match status" value="1"/>
</dbReference>
<dbReference type="CDD" id="cd05254">
    <property type="entry name" value="dTDP_HR_like_SDR_e"/>
    <property type="match status" value="1"/>
</dbReference>
<evidence type="ECO:0000256" key="3">
    <source>
        <dbReference type="ARBA" id="ARBA00012929"/>
    </source>
</evidence>
<feature type="domain" description="RmlD-like substrate binding" evidence="7">
    <location>
        <begin position="1"/>
        <end position="294"/>
    </location>
</feature>
<dbReference type="SUPFAM" id="SSF51735">
    <property type="entry name" value="NAD(P)-binding Rossmann-fold domains"/>
    <property type="match status" value="1"/>
</dbReference>
<comment type="cofactor">
    <cofactor evidence="6">
        <name>Mg(2+)</name>
        <dbReference type="ChEBI" id="CHEBI:18420"/>
    </cofactor>
    <text evidence="6">Binds 1 Mg(2+) ion per monomer.</text>
</comment>
<dbReference type="PANTHER" id="PTHR10491">
    <property type="entry name" value="DTDP-4-DEHYDRORHAMNOSE REDUCTASE"/>
    <property type="match status" value="1"/>
</dbReference>
<evidence type="ECO:0000256" key="4">
    <source>
        <dbReference type="ARBA" id="ARBA00017099"/>
    </source>
</evidence>
<evidence type="ECO:0000313" key="9">
    <source>
        <dbReference type="Proteomes" id="UP000503096"/>
    </source>
</evidence>
<keyword evidence="9" id="KW-1185">Reference proteome</keyword>
<comment type="catalytic activity">
    <reaction evidence="5 6">
        <text>dTDP-beta-L-rhamnose + NADP(+) = dTDP-4-dehydro-beta-L-rhamnose + NADPH + H(+)</text>
        <dbReference type="Rhea" id="RHEA:21796"/>
        <dbReference type="ChEBI" id="CHEBI:15378"/>
        <dbReference type="ChEBI" id="CHEBI:57510"/>
        <dbReference type="ChEBI" id="CHEBI:57783"/>
        <dbReference type="ChEBI" id="CHEBI:58349"/>
        <dbReference type="ChEBI" id="CHEBI:62830"/>
        <dbReference type="EC" id="1.1.1.133"/>
    </reaction>
</comment>
<comment type="pathway">
    <text evidence="1 6">Carbohydrate biosynthesis; dTDP-L-rhamnose biosynthesis.</text>
</comment>
<dbReference type="EC" id="1.1.1.133" evidence="3 6"/>
<dbReference type="FunFam" id="3.40.50.720:FF:000159">
    <property type="entry name" value="dTDP-4-dehydrorhamnose reductase"/>
    <property type="match status" value="1"/>
</dbReference>
<dbReference type="RefSeq" id="WP_171165561.1">
    <property type="nucleotide sequence ID" value="NZ_CP053073.1"/>
</dbReference>
<keyword evidence="6 8" id="KW-0560">Oxidoreductase</keyword>
<dbReference type="InParanoid" id="A0A6M4H1D6"/>
<organism evidence="8 9">
    <name type="scientific">Usitatibacter palustris</name>
    <dbReference type="NCBI Taxonomy" id="2732487"/>
    <lineage>
        <taxon>Bacteria</taxon>
        <taxon>Pseudomonadati</taxon>
        <taxon>Pseudomonadota</taxon>
        <taxon>Betaproteobacteria</taxon>
        <taxon>Nitrosomonadales</taxon>
        <taxon>Usitatibacteraceae</taxon>
        <taxon>Usitatibacter</taxon>
    </lineage>
</organism>
<dbReference type="Proteomes" id="UP000503096">
    <property type="component" value="Chromosome"/>
</dbReference>
<evidence type="ECO:0000256" key="6">
    <source>
        <dbReference type="RuleBase" id="RU364082"/>
    </source>
</evidence>
<dbReference type="Gene3D" id="3.40.50.720">
    <property type="entry name" value="NAD(P)-binding Rossmann-like Domain"/>
    <property type="match status" value="1"/>
</dbReference>
<comment type="similarity">
    <text evidence="2 6">Belongs to the dTDP-4-dehydrorhamnose reductase family.</text>
</comment>
<dbReference type="InterPro" id="IPR005913">
    <property type="entry name" value="dTDP_dehydrorham_reduct"/>
</dbReference>
<proteinExistence type="inferred from homology"/>
<evidence type="ECO:0000256" key="2">
    <source>
        <dbReference type="ARBA" id="ARBA00010944"/>
    </source>
</evidence>
<dbReference type="EMBL" id="CP053073">
    <property type="protein sequence ID" value="QJR13280.1"/>
    <property type="molecule type" value="Genomic_DNA"/>
</dbReference>
<name>A0A6M4H1D6_9PROT</name>
<keyword evidence="6" id="KW-0521">NADP</keyword>
<dbReference type="AlphaFoldDB" id="A0A6M4H1D6"/>
<gene>
    <name evidence="8" type="primary">rmlD_1</name>
    <name evidence="8" type="ORF">DSM104440_00062</name>
</gene>
<evidence type="ECO:0000313" key="8">
    <source>
        <dbReference type="EMBL" id="QJR13280.1"/>
    </source>
</evidence>